<dbReference type="KEGG" id="ccp:CHC_T00002796001"/>
<name>R7Q8J4_CHOCR</name>
<dbReference type="AlphaFoldDB" id="R7Q8J4"/>
<gene>
    <name evidence="2" type="ORF">CHC_T00002796001</name>
</gene>
<dbReference type="GeneID" id="17321645"/>
<sequence length="144" mass="15938">MQGGFILSTPVLIESPSWLHGRTQQRVLPRFAAVNLRKRCRSPVALASNALISQSIPLLLAEEDLTRQIFMGGIGIIMSGIVGVFIVSLLIRNNMEAVSNQRNTLPRGSDRFAATVSSCLTRLFISILHRYVLQYSTWISLPAD</sequence>
<proteinExistence type="predicted"/>
<evidence type="ECO:0000313" key="3">
    <source>
        <dbReference type="Proteomes" id="UP000012073"/>
    </source>
</evidence>
<dbReference type="RefSeq" id="XP_005713932.1">
    <property type="nucleotide sequence ID" value="XM_005713875.1"/>
</dbReference>
<dbReference type="Gramene" id="CDF34113">
    <property type="protein sequence ID" value="CDF34113"/>
    <property type="gene ID" value="CHC_T00002796001"/>
</dbReference>
<organism evidence="2 3">
    <name type="scientific">Chondrus crispus</name>
    <name type="common">Carrageen Irish moss</name>
    <name type="synonym">Polymorpha crispa</name>
    <dbReference type="NCBI Taxonomy" id="2769"/>
    <lineage>
        <taxon>Eukaryota</taxon>
        <taxon>Rhodophyta</taxon>
        <taxon>Florideophyceae</taxon>
        <taxon>Rhodymeniophycidae</taxon>
        <taxon>Gigartinales</taxon>
        <taxon>Gigartinaceae</taxon>
        <taxon>Chondrus</taxon>
    </lineage>
</organism>
<keyword evidence="1" id="KW-0472">Membrane</keyword>
<protein>
    <submittedName>
        <fullName evidence="2">Uncharacterized protein</fullName>
    </submittedName>
</protein>
<evidence type="ECO:0000256" key="1">
    <source>
        <dbReference type="SAM" id="Phobius"/>
    </source>
</evidence>
<keyword evidence="3" id="KW-1185">Reference proteome</keyword>
<keyword evidence="1" id="KW-1133">Transmembrane helix</keyword>
<reference evidence="3" key="1">
    <citation type="journal article" date="2013" name="Proc. Natl. Acad. Sci. U.S.A.">
        <title>Genome structure and metabolic features in the red seaweed Chondrus crispus shed light on evolution of the Archaeplastida.</title>
        <authorList>
            <person name="Collen J."/>
            <person name="Porcel B."/>
            <person name="Carre W."/>
            <person name="Ball S.G."/>
            <person name="Chaparro C."/>
            <person name="Tonon T."/>
            <person name="Barbeyron T."/>
            <person name="Michel G."/>
            <person name="Noel B."/>
            <person name="Valentin K."/>
            <person name="Elias M."/>
            <person name="Artiguenave F."/>
            <person name="Arun A."/>
            <person name="Aury J.M."/>
            <person name="Barbosa-Neto J.F."/>
            <person name="Bothwell J.H."/>
            <person name="Bouget F.Y."/>
            <person name="Brillet L."/>
            <person name="Cabello-Hurtado F."/>
            <person name="Capella-Gutierrez S."/>
            <person name="Charrier B."/>
            <person name="Cladiere L."/>
            <person name="Cock J.M."/>
            <person name="Coelho S.M."/>
            <person name="Colleoni C."/>
            <person name="Czjzek M."/>
            <person name="Da Silva C."/>
            <person name="Delage L."/>
            <person name="Denoeud F."/>
            <person name="Deschamps P."/>
            <person name="Dittami S.M."/>
            <person name="Gabaldon T."/>
            <person name="Gachon C.M."/>
            <person name="Groisillier A."/>
            <person name="Herve C."/>
            <person name="Jabbari K."/>
            <person name="Katinka M."/>
            <person name="Kloareg B."/>
            <person name="Kowalczyk N."/>
            <person name="Labadie K."/>
            <person name="Leblanc C."/>
            <person name="Lopez P.J."/>
            <person name="McLachlan D.H."/>
            <person name="Meslet-Cladiere L."/>
            <person name="Moustafa A."/>
            <person name="Nehr Z."/>
            <person name="Nyvall Collen P."/>
            <person name="Panaud O."/>
            <person name="Partensky F."/>
            <person name="Poulain J."/>
            <person name="Rensing S.A."/>
            <person name="Rousvoal S."/>
            <person name="Samson G."/>
            <person name="Symeonidi A."/>
            <person name="Weissenbach J."/>
            <person name="Zambounis A."/>
            <person name="Wincker P."/>
            <person name="Boyen C."/>
        </authorList>
    </citation>
    <scope>NUCLEOTIDE SEQUENCE [LARGE SCALE GENOMIC DNA]</scope>
    <source>
        <strain evidence="3">cv. Stackhouse</strain>
    </source>
</reference>
<dbReference type="EMBL" id="HG001673">
    <property type="protein sequence ID" value="CDF34113.1"/>
    <property type="molecule type" value="Genomic_DNA"/>
</dbReference>
<accession>R7Q8J4</accession>
<evidence type="ECO:0000313" key="2">
    <source>
        <dbReference type="EMBL" id="CDF34113.1"/>
    </source>
</evidence>
<keyword evidence="1" id="KW-0812">Transmembrane</keyword>
<feature type="transmembrane region" description="Helical" evidence="1">
    <location>
        <begin position="69"/>
        <end position="91"/>
    </location>
</feature>
<dbReference type="Proteomes" id="UP000012073">
    <property type="component" value="Unassembled WGS sequence"/>
</dbReference>